<dbReference type="AlphaFoldDB" id="A0A7Z0LMD5"/>
<sequence>MQAWQRQWWMLSIAILFTLCLPGETFAQTPLLLDEQQKEVELSDEVAYFRHRGEELSPQEALKRFKDNAPDTIHRGERNFGLTRDTIWLYIPLQRLSDTVQPWYLEVGHASLDHVALFQRAPGANDARSRWQKQVSGDLLPFSSRSVPHLHHVFALSELTAADTSAPLSQDILLRVRSQGTLTVPLTLWTQDALWQRDQNHYMVLGLYYGILLSLLIYNLFLYFALRDTLYVTYSGYVLFLAIGQAGLSGVTGQFLFPDWGWLTHMTPTAGVSAAGIFGSLFVQRFLGSAPRKLRLHWLMPTISVAYALTLLTALLVSYNVAAIAVNLISLVFVVSAASLGVTSLLQREPGARFFVVAWLFFLCGVMVISLHNLGVLPSSFLVSNAMMIGSAVEMLLLSLALADRIQNLQQQKEKAQAEAITNRQKRLEIERFNKEALESRVKQRTFELEEANRLLHISQKQLEHQASHDALTGLANRQYLHRRTQETLAYAKRHDQHLALAVIDLDDFKPINDIHGHAVGDQMLAETATRLCDCVRTSDTVARIGGDEFVILYAPPIEPDDIETLRARLTACTNTPIILANDLSVTLSLSVGISIYPTDGQNIDDLFTAADNAMYTHKASRKSQRR</sequence>
<dbReference type="Pfam" id="PF07695">
    <property type="entry name" value="7TMR-DISM_7TM"/>
    <property type="match status" value="1"/>
</dbReference>
<dbReference type="NCBIfam" id="TIGR00254">
    <property type="entry name" value="GGDEF"/>
    <property type="match status" value="1"/>
</dbReference>
<dbReference type="CDD" id="cd01949">
    <property type="entry name" value="GGDEF"/>
    <property type="match status" value="1"/>
</dbReference>
<dbReference type="Gene3D" id="2.60.40.2380">
    <property type="match status" value="1"/>
</dbReference>
<dbReference type="SUPFAM" id="SSF55073">
    <property type="entry name" value="Nucleotide cyclase"/>
    <property type="match status" value="1"/>
</dbReference>
<dbReference type="Pfam" id="PF00990">
    <property type="entry name" value="GGDEF"/>
    <property type="match status" value="1"/>
</dbReference>
<evidence type="ECO:0000256" key="2">
    <source>
        <dbReference type="SAM" id="Phobius"/>
    </source>
</evidence>
<dbReference type="InterPro" id="IPR011623">
    <property type="entry name" value="7TMR_DISM_rcpt_extracell_dom1"/>
</dbReference>
<feature type="coiled-coil region" evidence="1">
    <location>
        <begin position="399"/>
        <end position="455"/>
    </location>
</feature>
<dbReference type="Gene3D" id="3.30.70.270">
    <property type="match status" value="1"/>
</dbReference>
<dbReference type="SMART" id="SM00267">
    <property type="entry name" value="GGDEF"/>
    <property type="match status" value="1"/>
</dbReference>
<keyword evidence="1" id="KW-0175">Coiled coil</keyword>
<feature type="domain" description="GGDEF" evidence="3">
    <location>
        <begin position="497"/>
        <end position="627"/>
    </location>
</feature>
<dbReference type="RefSeq" id="WP_179930946.1">
    <property type="nucleotide sequence ID" value="NZ_JACCDF010000011.1"/>
</dbReference>
<evidence type="ECO:0000313" key="5">
    <source>
        <dbReference type="Proteomes" id="UP000586119"/>
    </source>
</evidence>
<evidence type="ECO:0000259" key="3">
    <source>
        <dbReference type="PROSITE" id="PS50887"/>
    </source>
</evidence>
<keyword evidence="2" id="KW-0472">Membrane</keyword>
<evidence type="ECO:0000313" key="4">
    <source>
        <dbReference type="EMBL" id="NYS61617.1"/>
    </source>
</evidence>
<dbReference type="PANTHER" id="PTHR46663">
    <property type="entry name" value="DIGUANYLATE CYCLASE DGCT-RELATED"/>
    <property type="match status" value="1"/>
</dbReference>
<comment type="caution">
    <text evidence="4">The sequence shown here is derived from an EMBL/GenBank/DDBJ whole genome shotgun (WGS) entry which is preliminary data.</text>
</comment>
<protein>
    <submittedName>
        <fullName evidence="4">Diguanylate cyclase</fullName>
    </submittedName>
</protein>
<evidence type="ECO:0000256" key="1">
    <source>
        <dbReference type="SAM" id="Coils"/>
    </source>
</evidence>
<keyword evidence="5" id="KW-1185">Reference proteome</keyword>
<feature type="transmembrane region" description="Helical" evidence="2">
    <location>
        <begin position="322"/>
        <end position="342"/>
    </location>
</feature>
<proteinExistence type="predicted"/>
<dbReference type="EMBL" id="JACCDF010000011">
    <property type="protein sequence ID" value="NYS61617.1"/>
    <property type="molecule type" value="Genomic_DNA"/>
</dbReference>
<feature type="transmembrane region" description="Helical" evidence="2">
    <location>
        <begin position="296"/>
        <end position="316"/>
    </location>
</feature>
<dbReference type="InterPro" id="IPR000160">
    <property type="entry name" value="GGDEF_dom"/>
</dbReference>
<dbReference type="InterPro" id="IPR029787">
    <property type="entry name" value="Nucleotide_cyclase"/>
</dbReference>
<dbReference type="PANTHER" id="PTHR46663:SF2">
    <property type="entry name" value="GGDEF DOMAIN-CONTAINING PROTEIN"/>
    <property type="match status" value="1"/>
</dbReference>
<feature type="transmembrane region" description="Helical" evidence="2">
    <location>
        <begin position="354"/>
        <end position="375"/>
    </location>
</feature>
<gene>
    <name evidence="4" type="ORF">HZS81_12730</name>
</gene>
<reference evidence="4 5" key="1">
    <citation type="journal article" date="2015" name="Int. J. Syst. Evol. Microbiol.">
        <title>Halomonas salicampi sp. nov., a halotolerant and alkalitolerant bacterium isolated from a saltern soil.</title>
        <authorList>
            <person name="Lee J.C."/>
            <person name="Kim Y.S."/>
            <person name="Yun B.S."/>
            <person name="Whang K.S."/>
        </authorList>
    </citation>
    <scope>NUCLEOTIDE SEQUENCE [LARGE SCALE GENOMIC DNA]</scope>
    <source>
        <strain evidence="4 5">BH103</strain>
    </source>
</reference>
<accession>A0A7Z0LMD5</accession>
<dbReference type="PROSITE" id="PS50887">
    <property type="entry name" value="GGDEF"/>
    <property type="match status" value="1"/>
</dbReference>
<dbReference type="Pfam" id="PF07696">
    <property type="entry name" value="7TMR-DISMED2"/>
    <property type="match status" value="1"/>
</dbReference>
<dbReference type="InterPro" id="IPR043128">
    <property type="entry name" value="Rev_trsase/Diguanyl_cyclase"/>
</dbReference>
<dbReference type="Proteomes" id="UP000586119">
    <property type="component" value="Unassembled WGS sequence"/>
</dbReference>
<organism evidence="4 5">
    <name type="scientific">Vreelandella salicampi</name>
    <dbReference type="NCBI Taxonomy" id="1449798"/>
    <lineage>
        <taxon>Bacteria</taxon>
        <taxon>Pseudomonadati</taxon>
        <taxon>Pseudomonadota</taxon>
        <taxon>Gammaproteobacteria</taxon>
        <taxon>Oceanospirillales</taxon>
        <taxon>Halomonadaceae</taxon>
        <taxon>Vreelandella</taxon>
    </lineage>
</organism>
<keyword evidence="2" id="KW-0812">Transmembrane</keyword>
<feature type="transmembrane region" description="Helical" evidence="2">
    <location>
        <begin position="263"/>
        <end position="284"/>
    </location>
</feature>
<dbReference type="InterPro" id="IPR052163">
    <property type="entry name" value="DGC-Regulatory_Protein"/>
</dbReference>
<feature type="transmembrane region" description="Helical" evidence="2">
    <location>
        <begin position="206"/>
        <end position="226"/>
    </location>
</feature>
<name>A0A7Z0LMD5_9GAMM</name>
<feature type="transmembrane region" description="Helical" evidence="2">
    <location>
        <begin position="238"/>
        <end position="257"/>
    </location>
</feature>
<keyword evidence="2" id="KW-1133">Transmembrane helix</keyword>
<feature type="transmembrane region" description="Helical" evidence="2">
    <location>
        <begin position="381"/>
        <end position="403"/>
    </location>
</feature>
<dbReference type="InterPro" id="IPR011622">
    <property type="entry name" value="7TMR_DISM_rcpt_extracell_dom2"/>
</dbReference>